<dbReference type="PANTHER" id="PTHR42715">
    <property type="entry name" value="BETA-GLUCOSIDASE"/>
    <property type="match status" value="1"/>
</dbReference>
<evidence type="ECO:0000256" key="1">
    <source>
        <dbReference type="ARBA" id="ARBA00000448"/>
    </source>
</evidence>
<dbReference type="Proteomes" id="UP000887226">
    <property type="component" value="Unassembled WGS sequence"/>
</dbReference>
<dbReference type="PANTHER" id="PTHR42715:SF2">
    <property type="entry name" value="BETA-GLUCOSIDASE F-RELATED"/>
    <property type="match status" value="1"/>
</dbReference>
<keyword evidence="9" id="KW-0624">Polysaccharide degradation</keyword>
<evidence type="ECO:0000256" key="2">
    <source>
        <dbReference type="ARBA" id="ARBA00004987"/>
    </source>
</evidence>
<dbReference type="SUPFAM" id="SSF52279">
    <property type="entry name" value="Beta-D-glucan exohydrolase, C-terminal domain"/>
    <property type="match status" value="1"/>
</dbReference>
<keyword evidence="7" id="KW-0119">Carbohydrate metabolism</keyword>
<evidence type="ECO:0000259" key="10">
    <source>
        <dbReference type="Pfam" id="PF01915"/>
    </source>
</evidence>
<evidence type="ECO:0000256" key="7">
    <source>
        <dbReference type="ARBA" id="ARBA00023277"/>
    </source>
</evidence>
<dbReference type="OrthoDB" id="416222at2759"/>
<keyword evidence="5" id="KW-0378">Hydrolase</keyword>
<evidence type="ECO:0000256" key="3">
    <source>
        <dbReference type="ARBA" id="ARBA00005336"/>
    </source>
</evidence>
<name>A0A9P7Z9U0_9HELO</name>
<dbReference type="InterPro" id="IPR050288">
    <property type="entry name" value="Cellulose_deg_GH3"/>
</dbReference>
<reference evidence="11" key="1">
    <citation type="journal article" date="2021" name="IMA Fungus">
        <title>Genomic characterization of three marine fungi, including Emericellopsis atlantica sp. nov. with signatures of a generalist lifestyle and marine biomass degradation.</title>
        <authorList>
            <person name="Hagestad O.C."/>
            <person name="Hou L."/>
            <person name="Andersen J.H."/>
            <person name="Hansen E.H."/>
            <person name="Altermark B."/>
            <person name="Li C."/>
            <person name="Kuhnert E."/>
            <person name="Cox R.J."/>
            <person name="Crous P.W."/>
            <person name="Spatafora J.W."/>
            <person name="Lail K."/>
            <person name="Amirebrahimi M."/>
            <person name="Lipzen A."/>
            <person name="Pangilinan J."/>
            <person name="Andreopoulos W."/>
            <person name="Hayes R.D."/>
            <person name="Ng V."/>
            <person name="Grigoriev I.V."/>
            <person name="Jackson S.A."/>
            <person name="Sutton T.D.S."/>
            <person name="Dobson A.D.W."/>
            <person name="Rama T."/>
        </authorList>
    </citation>
    <scope>NUCLEOTIDE SEQUENCE</scope>
    <source>
        <strain evidence="11">TRa3180A</strain>
    </source>
</reference>
<dbReference type="EC" id="3.2.1.21" evidence="4"/>
<sequence length="468" mass="50770">MINKAKNNTPDWLAKMGSVSSALCELDMSMPGDEAVSLIGNTYWGWDLTSRNFPEPNFAANTADATGPCYPGVLISPTCVVNQHVNVQAGRKNIAQNISREAVAMLKNTKNALPLSTKGSFKVIGSEAENNPAGTNTSTQRSCGTGVLIHFLSETTAAAGDLVVVFVNGDSGENQYNIEGHDAAAKYSTVIVVVHTVGPILNEAWIDLPSVKGTVFADLPGQEAGDSILDILLVDYLRNSHPSYSIPTLESNYSSSVSLVGFEFFQVQDTFSEGLCRTAAISAVTLLPAQKSKVSTPVYSTAITPALQVDYPTAGFTRIWRYLYPYVDNGSCYDNNNTAFVYPTGYQTRAPPLPQPRPSLRQRPRRQLRALGRHVQHLDGSQDVMKVYIQHPSHSSWDTLAPGGSQALALEIMRKNMSIWDLVWQNWVVPVSAMQPFLFWVGDSSGNLTLACEDLSGTFEGGRASPVI</sequence>
<comment type="catalytic activity">
    <reaction evidence="1">
        <text>Hydrolysis of terminal, non-reducing beta-D-glucosyl residues with release of beta-D-glucose.</text>
        <dbReference type="EC" id="3.2.1.21"/>
    </reaction>
</comment>
<dbReference type="Pfam" id="PF01915">
    <property type="entry name" value="Glyco_hydro_3_C"/>
    <property type="match status" value="1"/>
</dbReference>
<comment type="caution">
    <text evidence="11">The sequence shown here is derived from an EMBL/GenBank/DDBJ whole genome shotgun (WGS) entry which is preliminary data.</text>
</comment>
<evidence type="ECO:0000313" key="11">
    <source>
        <dbReference type="EMBL" id="KAG9248094.1"/>
    </source>
</evidence>
<dbReference type="Gene3D" id="3.40.50.1700">
    <property type="entry name" value="Glycoside hydrolase family 3 C-terminal domain"/>
    <property type="match status" value="2"/>
</dbReference>
<evidence type="ECO:0000256" key="8">
    <source>
        <dbReference type="ARBA" id="ARBA00023295"/>
    </source>
</evidence>
<organism evidence="11 12">
    <name type="scientific">Calycina marina</name>
    <dbReference type="NCBI Taxonomy" id="1763456"/>
    <lineage>
        <taxon>Eukaryota</taxon>
        <taxon>Fungi</taxon>
        <taxon>Dikarya</taxon>
        <taxon>Ascomycota</taxon>
        <taxon>Pezizomycotina</taxon>
        <taxon>Leotiomycetes</taxon>
        <taxon>Helotiales</taxon>
        <taxon>Pezizellaceae</taxon>
        <taxon>Calycina</taxon>
    </lineage>
</organism>
<comment type="similarity">
    <text evidence="3">Belongs to the glycosyl hydrolase 3 family.</text>
</comment>
<dbReference type="AlphaFoldDB" id="A0A9P7Z9U0"/>
<evidence type="ECO:0000256" key="4">
    <source>
        <dbReference type="ARBA" id="ARBA00012744"/>
    </source>
</evidence>
<evidence type="ECO:0000256" key="9">
    <source>
        <dbReference type="ARBA" id="ARBA00023326"/>
    </source>
</evidence>
<comment type="pathway">
    <text evidence="2">Glycan metabolism; cellulose degradation.</text>
</comment>
<dbReference type="InterPro" id="IPR013783">
    <property type="entry name" value="Ig-like_fold"/>
</dbReference>
<dbReference type="InterPro" id="IPR036881">
    <property type="entry name" value="Glyco_hydro_3_C_sf"/>
</dbReference>
<gene>
    <name evidence="11" type="ORF">BJ878DRAFT_580341</name>
</gene>
<accession>A0A9P7Z9U0</accession>
<dbReference type="GO" id="GO:0008422">
    <property type="term" value="F:beta-glucosidase activity"/>
    <property type="evidence" value="ECO:0007669"/>
    <property type="project" value="UniProtKB-EC"/>
</dbReference>
<dbReference type="InterPro" id="IPR002772">
    <property type="entry name" value="Glyco_hydro_3_C"/>
</dbReference>
<evidence type="ECO:0000313" key="12">
    <source>
        <dbReference type="Proteomes" id="UP000887226"/>
    </source>
</evidence>
<dbReference type="GO" id="GO:0030245">
    <property type="term" value="P:cellulose catabolic process"/>
    <property type="evidence" value="ECO:0007669"/>
    <property type="project" value="UniProtKB-KW"/>
</dbReference>
<keyword evidence="8" id="KW-0326">Glycosidase</keyword>
<dbReference type="EMBL" id="MU253756">
    <property type="protein sequence ID" value="KAG9248094.1"/>
    <property type="molecule type" value="Genomic_DNA"/>
</dbReference>
<dbReference type="Gene3D" id="2.60.40.10">
    <property type="entry name" value="Immunoglobulins"/>
    <property type="match status" value="1"/>
</dbReference>
<feature type="domain" description="Glycoside hydrolase family 3 C-terminal" evidence="10">
    <location>
        <begin position="105"/>
        <end position="275"/>
    </location>
</feature>
<proteinExistence type="inferred from homology"/>
<keyword evidence="6" id="KW-0136">Cellulose degradation</keyword>
<protein>
    <recommendedName>
        <fullName evidence="4">beta-glucosidase</fullName>
        <ecNumber evidence="4">3.2.1.21</ecNumber>
    </recommendedName>
</protein>
<evidence type="ECO:0000256" key="5">
    <source>
        <dbReference type="ARBA" id="ARBA00022801"/>
    </source>
</evidence>
<evidence type="ECO:0000256" key="6">
    <source>
        <dbReference type="ARBA" id="ARBA00023001"/>
    </source>
</evidence>
<keyword evidence="12" id="KW-1185">Reference proteome</keyword>